<dbReference type="EnsemblMetazoa" id="CPIJ019144-RA">
    <property type="protein sequence ID" value="CPIJ019144-PA"/>
    <property type="gene ID" value="CPIJ019144"/>
</dbReference>
<dbReference type="EMBL" id="DS233249">
    <property type="protein sequence ID" value="EDS28945.1"/>
    <property type="molecule type" value="Genomic_DNA"/>
</dbReference>
<keyword evidence="7" id="KW-1185">Reference proteome</keyword>
<comment type="similarity">
    <text evidence="1">Belongs to the TCP-1 chaperonin family.</text>
</comment>
<dbReference type="VEuPathDB" id="VectorBase:CQUJHB013256"/>
<dbReference type="InterPro" id="IPR017998">
    <property type="entry name" value="Chaperone_TCP-1"/>
</dbReference>
<dbReference type="GO" id="GO:0140662">
    <property type="term" value="F:ATP-dependent protein folding chaperone"/>
    <property type="evidence" value="ECO:0007669"/>
    <property type="project" value="InterPro"/>
</dbReference>
<dbReference type="SUPFAM" id="SSF48592">
    <property type="entry name" value="GroEL equatorial domain-like"/>
    <property type="match status" value="1"/>
</dbReference>
<accession>B0XI24</accession>
<evidence type="ECO:0000313" key="6">
    <source>
        <dbReference type="EnsemblMetazoa" id="CPIJ019144-PA"/>
    </source>
</evidence>
<dbReference type="SUPFAM" id="SSF54849">
    <property type="entry name" value="GroEL-intermediate domain like"/>
    <property type="match status" value="1"/>
</dbReference>
<evidence type="ECO:0000313" key="7">
    <source>
        <dbReference type="Proteomes" id="UP000002320"/>
    </source>
</evidence>
<dbReference type="Gene3D" id="1.10.560.10">
    <property type="entry name" value="GroEL-like equatorial domain"/>
    <property type="match status" value="2"/>
</dbReference>
<dbReference type="PANTHER" id="PTHR11353">
    <property type="entry name" value="CHAPERONIN"/>
    <property type="match status" value="1"/>
</dbReference>
<dbReference type="InterPro" id="IPR002423">
    <property type="entry name" value="Cpn60/GroEL/TCP-1"/>
</dbReference>
<dbReference type="InParanoid" id="B0XI24"/>
<dbReference type="InterPro" id="IPR027413">
    <property type="entry name" value="GROEL-like_equatorial_sf"/>
</dbReference>
<dbReference type="Gene3D" id="3.30.260.10">
    <property type="entry name" value="TCP-1-like chaperonin intermediate domain"/>
    <property type="match status" value="2"/>
</dbReference>
<protein>
    <submittedName>
        <fullName evidence="5 6">Thermosome subunit alpha</fullName>
    </submittedName>
</protein>
<evidence type="ECO:0000256" key="4">
    <source>
        <dbReference type="ARBA" id="ARBA00023186"/>
    </source>
</evidence>
<evidence type="ECO:0000256" key="1">
    <source>
        <dbReference type="ARBA" id="ARBA00008020"/>
    </source>
</evidence>
<dbReference type="Pfam" id="PF00118">
    <property type="entry name" value="Cpn60_TCP1"/>
    <property type="match status" value="2"/>
</dbReference>
<keyword evidence="4" id="KW-0143">Chaperone</keyword>
<proteinExistence type="inferred from homology"/>
<keyword evidence="2" id="KW-0547">Nucleotide-binding</keyword>
<sequence length="367" mass="40529">MSLRDNTRKRTKTGSKSINATHRAEFSHNATLKQRITETFAEEEKWEIARLSSFAGAIAIGDLVKSTLGPKGMDIILVEVTIDGATILKAVGVKNPAAKILEDMSRFFDNEVGDRTTSATVLASELLREPEKLNEQKLHPQTIIAGWRASTQAARSVLIVVAQDNSKDAEKFMEEFDEHCLDDAQLVDSVPAKVVLGQAGRRYRDAVERIKKTGGCFEESFLNEGFLLDKRGVQCTSRNASILIANTPMDTVKFKDKIKDMVTTRTNPVRLGRCNQIWQVMIGEDTLLRFESSLRRICTVVIRGTTQQITDEADRSLHDALCMLAATVKEARIVYGGGCPKTLMACAVFKLAAETTGKKSMTIGSVR</sequence>
<evidence type="ECO:0000313" key="5">
    <source>
        <dbReference type="EMBL" id="EDS28945.1"/>
    </source>
</evidence>
<dbReference type="Proteomes" id="UP000002320">
    <property type="component" value="Unassembled WGS sequence"/>
</dbReference>
<evidence type="ECO:0000256" key="3">
    <source>
        <dbReference type="ARBA" id="ARBA00022840"/>
    </source>
</evidence>
<dbReference type="GO" id="GO:0005524">
    <property type="term" value="F:ATP binding"/>
    <property type="evidence" value="ECO:0007669"/>
    <property type="project" value="UniProtKB-KW"/>
</dbReference>
<dbReference type="HOGENOM" id="CLU_008891_6_2_1"/>
<dbReference type="KEGG" id="cqu:CpipJ_CPIJ019144"/>
<evidence type="ECO:0000256" key="2">
    <source>
        <dbReference type="ARBA" id="ARBA00022741"/>
    </source>
</evidence>
<organism>
    <name type="scientific">Culex quinquefasciatus</name>
    <name type="common">Southern house mosquito</name>
    <name type="synonym">Culex pungens</name>
    <dbReference type="NCBI Taxonomy" id="7176"/>
    <lineage>
        <taxon>Eukaryota</taxon>
        <taxon>Metazoa</taxon>
        <taxon>Ecdysozoa</taxon>
        <taxon>Arthropoda</taxon>
        <taxon>Hexapoda</taxon>
        <taxon>Insecta</taxon>
        <taxon>Pterygota</taxon>
        <taxon>Neoptera</taxon>
        <taxon>Endopterygota</taxon>
        <taxon>Diptera</taxon>
        <taxon>Nematocera</taxon>
        <taxon>Culicoidea</taxon>
        <taxon>Culicidae</taxon>
        <taxon>Culicinae</taxon>
        <taxon>Culicini</taxon>
        <taxon>Culex</taxon>
        <taxon>Culex</taxon>
    </lineage>
</organism>
<dbReference type="OrthoDB" id="10259763at2759"/>
<reference evidence="5" key="1">
    <citation type="submission" date="2007-03" db="EMBL/GenBank/DDBJ databases">
        <title>Annotation of Culex pipiens quinquefasciatus.</title>
        <authorList>
            <consortium name="The Broad Institute Genome Sequencing Platform"/>
            <person name="Atkinson P.W."/>
            <person name="Hemingway J."/>
            <person name="Christensen B.M."/>
            <person name="Higgs S."/>
            <person name="Kodira C."/>
            <person name="Hannick L."/>
            <person name="Megy K."/>
            <person name="O'Leary S."/>
            <person name="Pearson M."/>
            <person name="Haas B.J."/>
            <person name="Mauceli E."/>
            <person name="Wortman J.R."/>
            <person name="Lee N.H."/>
            <person name="Guigo R."/>
            <person name="Stanke M."/>
            <person name="Alvarado L."/>
            <person name="Amedeo P."/>
            <person name="Antoine C.H."/>
            <person name="Arensburger P."/>
            <person name="Bidwell S.L."/>
            <person name="Crawford M."/>
            <person name="Camaro F."/>
            <person name="Devon K."/>
            <person name="Engels R."/>
            <person name="Hammond M."/>
            <person name="Howarth C."/>
            <person name="Koehrsen M."/>
            <person name="Lawson D."/>
            <person name="Montgomery P."/>
            <person name="Nene V."/>
            <person name="Nusbaum C."/>
            <person name="Puiu D."/>
            <person name="Romero-Severson J."/>
            <person name="Severson D.W."/>
            <person name="Shumway M."/>
            <person name="Sisk P."/>
            <person name="Stolte C."/>
            <person name="Zeng Q."/>
            <person name="Eisenstadt E."/>
            <person name="Fraser-Liggett C."/>
            <person name="Strausberg R."/>
            <person name="Galagan J."/>
            <person name="Birren B."/>
            <person name="Collins F.H."/>
        </authorList>
    </citation>
    <scope>NUCLEOTIDE SEQUENCE [LARGE SCALE GENOMIC DNA]</scope>
    <source>
        <strain evidence="5">JHB</strain>
    </source>
</reference>
<dbReference type="eggNOG" id="KOG0363">
    <property type="taxonomic scope" value="Eukaryota"/>
</dbReference>
<gene>
    <name evidence="6" type="primary">6053162</name>
    <name evidence="5" type="ORF">CpipJ_CPIJ019144</name>
</gene>
<dbReference type="AlphaFoldDB" id="B0XI24"/>
<dbReference type="InterPro" id="IPR027410">
    <property type="entry name" value="TCP-1-like_intermed_sf"/>
</dbReference>
<dbReference type="VEuPathDB" id="VectorBase:CPIJ019144"/>
<dbReference type="InterPro" id="IPR027409">
    <property type="entry name" value="GroEL-like_apical_dom_sf"/>
</dbReference>
<reference evidence="6" key="2">
    <citation type="submission" date="2020-05" db="UniProtKB">
        <authorList>
            <consortium name="EnsemblMetazoa"/>
        </authorList>
    </citation>
    <scope>IDENTIFICATION</scope>
    <source>
        <strain evidence="6">JHB</strain>
    </source>
</reference>
<dbReference type="Gene3D" id="3.50.7.10">
    <property type="entry name" value="GroEL"/>
    <property type="match status" value="2"/>
</dbReference>
<name>B0XI24_CULQU</name>
<dbReference type="STRING" id="7176.B0XI24"/>
<keyword evidence="3" id="KW-0067">ATP-binding</keyword>